<sequence>MKRNLKRKSIFSSANSASSSDKKTGTKSVISEFLFGRSTITTSNISKAKEPDEKSKNSKSASSDGTTVVTGIQFGKVVIGSVVIQETVGEQKMTPSSPSLLTSEISYGPRPVISGIQFNKLVISAITPLVTEKFSADDSSTSASCSSTYSSENARLLSRKRPFSAFVQLKAVSGGKSISGNTDFNKLLDNLGRSTPGQKFVSLPKNVCPICGFVSTLMEKD</sequence>
<organism evidence="2 3">
    <name type="scientific">Romanomermis culicivorax</name>
    <name type="common">Nematode worm</name>
    <dbReference type="NCBI Taxonomy" id="13658"/>
    <lineage>
        <taxon>Eukaryota</taxon>
        <taxon>Metazoa</taxon>
        <taxon>Ecdysozoa</taxon>
        <taxon>Nematoda</taxon>
        <taxon>Enoplea</taxon>
        <taxon>Dorylaimia</taxon>
        <taxon>Mermithida</taxon>
        <taxon>Mermithoidea</taxon>
        <taxon>Mermithidae</taxon>
        <taxon>Romanomermis</taxon>
    </lineage>
</organism>
<name>A0A915IQE5_ROMCU</name>
<evidence type="ECO:0000313" key="3">
    <source>
        <dbReference type="WBParaSite" id="nRc.2.0.1.t16031-RA"/>
    </source>
</evidence>
<keyword evidence="2" id="KW-1185">Reference proteome</keyword>
<dbReference type="Proteomes" id="UP000887565">
    <property type="component" value="Unplaced"/>
</dbReference>
<dbReference type="AlphaFoldDB" id="A0A915IQE5"/>
<dbReference type="WBParaSite" id="nRc.2.0.1.t16031-RA">
    <property type="protein sequence ID" value="nRc.2.0.1.t16031-RA"/>
    <property type="gene ID" value="nRc.2.0.1.g16031"/>
</dbReference>
<accession>A0A915IQE5</accession>
<protein>
    <submittedName>
        <fullName evidence="3">Uncharacterized protein</fullName>
    </submittedName>
</protein>
<reference evidence="3" key="1">
    <citation type="submission" date="2022-11" db="UniProtKB">
        <authorList>
            <consortium name="WormBaseParasite"/>
        </authorList>
    </citation>
    <scope>IDENTIFICATION</scope>
</reference>
<feature type="region of interest" description="Disordered" evidence="1">
    <location>
        <begin position="44"/>
        <end position="66"/>
    </location>
</feature>
<evidence type="ECO:0000256" key="1">
    <source>
        <dbReference type="SAM" id="MobiDB-lite"/>
    </source>
</evidence>
<evidence type="ECO:0000313" key="2">
    <source>
        <dbReference type="Proteomes" id="UP000887565"/>
    </source>
</evidence>
<feature type="compositionally biased region" description="Basic and acidic residues" evidence="1">
    <location>
        <begin position="47"/>
        <end position="56"/>
    </location>
</feature>
<proteinExistence type="predicted"/>
<feature type="region of interest" description="Disordered" evidence="1">
    <location>
        <begin position="1"/>
        <end position="26"/>
    </location>
</feature>